<evidence type="ECO:0000256" key="3">
    <source>
        <dbReference type="ARBA" id="ARBA00023163"/>
    </source>
</evidence>
<name>A0A484KGT3_9ASTE</name>
<proteinExistence type="predicted"/>
<dbReference type="CDD" id="cd11443">
    <property type="entry name" value="bHLH_AtAMS_like"/>
    <property type="match status" value="1"/>
</dbReference>
<dbReference type="PANTHER" id="PTHR31945:SF129">
    <property type="entry name" value="TRANSCRIPTION FACTOR SCREAM2"/>
    <property type="match status" value="1"/>
</dbReference>
<dbReference type="InterPro" id="IPR054502">
    <property type="entry name" value="bHLH-TF_ACT-like_plant"/>
</dbReference>
<evidence type="ECO:0000256" key="1">
    <source>
        <dbReference type="ARBA" id="ARBA00004123"/>
    </source>
</evidence>
<dbReference type="Gene3D" id="4.10.280.10">
    <property type="entry name" value="Helix-loop-helix DNA-binding domain"/>
    <property type="match status" value="1"/>
</dbReference>
<keyword evidence="3" id="KW-0804">Transcription</keyword>
<protein>
    <recommendedName>
        <fullName evidence="6">BHLH domain-containing protein</fullName>
    </recommendedName>
</protein>
<gene>
    <name evidence="7" type="ORF">CCAM_LOCUS6759</name>
</gene>
<dbReference type="GO" id="GO:0043565">
    <property type="term" value="F:sequence-specific DNA binding"/>
    <property type="evidence" value="ECO:0007669"/>
    <property type="project" value="TreeGrafter"/>
</dbReference>
<dbReference type="PANTHER" id="PTHR31945">
    <property type="entry name" value="TRANSCRIPTION FACTOR SCREAM2-RELATED"/>
    <property type="match status" value="1"/>
</dbReference>
<dbReference type="GO" id="GO:0046983">
    <property type="term" value="F:protein dimerization activity"/>
    <property type="evidence" value="ECO:0007669"/>
    <property type="project" value="InterPro"/>
</dbReference>
<comment type="subcellular location">
    <subcellularLocation>
        <location evidence="1">Nucleus</location>
    </subcellularLocation>
</comment>
<sequence length="455" mass="49257">MEPAQHQASSLGDDDEGGAADARGFGWSSGDVAGDMKEEMTPGSGERMFPYSCGGSDNSWFVNSHSEGDASRSPSLLQLHSQENCDFSAVIDSGYGGCGGLDPTESTLSLHPHPFHPHYPPYFSSLFTAVCNYPFDDNLELLRNSGFSDTLAWNSNDAMSSQGLSSQMRLAESDLGFLMRHTPADNGAAAVSCCGFGPASLDGYGAMAMKTLDSPPSGMGTSDLNLLRNRSIMHKKSDSGEPCENLMLSEYDNNDGVEISNATSSAMDGGDPKGKKKGRPPAKNLMAERRRRKKLNDRLFMLRSIVPKISKMDRASILADAIDYLKDLLQRIKCVNDELQSLASAGSSMTFPVKKEYRKTALSSPTNQPPMVQVEVREDNAFNIHMFCSCRPGLLLSAIRALDSLGMDIHQAVISSVDGFALDVFRAEKCKRVVDVHPDEIKTALLDTAAFHGLV</sequence>
<dbReference type="Pfam" id="PF00010">
    <property type="entry name" value="HLH"/>
    <property type="match status" value="1"/>
</dbReference>
<feature type="region of interest" description="Disordered" evidence="5">
    <location>
        <begin position="1"/>
        <end position="48"/>
    </location>
</feature>
<keyword evidence="4" id="KW-0539">Nucleus</keyword>
<reference evidence="7 8" key="1">
    <citation type="submission" date="2018-04" db="EMBL/GenBank/DDBJ databases">
        <authorList>
            <person name="Vogel A."/>
        </authorList>
    </citation>
    <scope>NUCLEOTIDE SEQUENCE [LARGE SCALE GENOMIC DNA]</scope>
</reference>
<dbReference type="GO" id="GO:0003700">
    <property type="term" value="F:DNA-binding transcription factor activity"/>
    <property type="evidence" value="ECO:0007669"/>
    <property type="project" value="TreeGrafter"/>
</dbReference>
<feature type="region of interest" description="Disordered" evidence="5">
    <location>
        <begin position="258"/>
        <end position="290"/>
    </location>
</feature>
<dbReference type="OrthoDB" id="551431at2759"/>
<evidence type="ECO:0000313" key="7">
    <source>
        <dbReference type="EMBL" id="VFQ64983.1"/>
    </source>
</evidence>
<evidence type="ECO:0000256" key="2">
    <source>
        <dbReference type="ARBA" id="ARBA00023015"/>
    </source>
</evidence>
<keyword evidence="2" id="KW-0805">Transcription regulation</keyword>
<dbReference type="Pfam" id="PF22754">
    <property type="entry name" value="bHLH-TF_ACT-like_plant"/>
    <property type="match status" value="1"/>
</dbReference>
<dbReference type="Proteomes" id="UP000595140">
    <property type="component" value="Unassembled WGS sequence"/>
</dbReference>
<dbReference type="PROSITE" id="PS50888">
    <property type="entry name" value="BHLH"/>
    <property type="match status" value="1"/>
</dbReference>
<dbReference type="InterPro" id="IPR011598">
    <property type="entry name" value="bHLH_dom"/>
</dbReference>
<dbReference type="SUPFAM" id="SSF47459">
    <property type="entry name" value="HLH, helix-loop-helix DNA-binding domain"/>
    <property type="match status" value="1"/>
</dbReference>
<evidence type="ECO:0000256" key="5">
    <source>
        <dbReference type="SAM" id="MobiDB-lite"/>
    </source>
</evidence>
<dbReference type="InterPro" id="IPR051358">
    <property type="entry name" value="TF_AMS/ICE1/BHLH6-like"/>
</dbReference>
<dbReference type="AlphaFoldDB" id="A0A484KGT3"/>
<feature type="compositionally biased region" description="Polar residues" evidence="5">
    <location>
        <begin position="1"/>
        <end position="10"/>
    </location>
</feature>
<dbReference type="EMBL" id="OOIL02000450">
    <property type="protein sequence ID" value="VFQ64983.1"/>
    <property type="molecule type" value="Genomic_DNA"/>
</dbReference>
<evidence type="ECO:0000259" key="6">
    <source>
        <dbReference type="PROSITE" id="PS50888"/>
    </source>
</evidence>
<evidence type="ECO:0000313" key="8">
    <source>
        <dbReference type="Proteomes" id="UP000595140"/>
    </source>
</evidence>
<dbReference type="InterPro" id="IPR036638">
    <property type="entry name" value="HLH_DNA-bd_sf"/>
</dbReference>
<feature type="domain" description="BHLH" evidence="6">
    <location>
        <begin position="279"/>
        <end position="328"/>
    </location>
</feature>
<accession>A0A484KGT3</accession>
<organism evidence="7 8">
    <name type="scientific">Cuscuta campestris</name>
    <dbReference type="NCBI Taxonomy" id="132261"/>
    <lineage>
        <taxon>Eukaryota</taxon>
        <taxon>Viridiplantae</taxon>
        <taxon>Streptophyta</taxon>
        <taxon>Embryophyta</taxon>
        <taxon>Tracheophyta</taxon>
        <taxon>Spermatophyta</taxon>
        <taxon>Magnoliopsida</taxon>
        <taxon>eudicotyledons</taxon>
        <taxon>Gunneridae</taxon>
        <taxon>Pentapetalae</taxon>
        <taxon>asterids</taxon>
        <taxon>lamiids</taxon>
        <taxon>Solanales</taxon>
        <taxon>Convolvulaceae</taxon>
        <taxon>Cuscuteae</taxon>
        <taxon>Cuscuta</taxon>
        <taxon>Cuscuta subgen. Grammica</taxon>
        <taxon>Cuscuta sect. Cleistogrammica</taxon>
    </lineage>
</organism>
<keyword evidence="8" id="KW-1185">Reference proteome</keyword>
<evidence type="ECO:0000256" key="4">
    <source>
        <dbReference type="ARBA" id="ARBA00023242"/>
    </source>
</evidence>
<dbReference type="GO" id="GO:0005634">
    <property type="term" value="C:nucleus"/>
    <property type="evidence" value="ECO:0007669"/>
    <property type="project" value="UniProtKB-SubCell"/>
</dbReference>
<dbReference type="SMART" id="SM00353">
    <property type="entry name" value="HLH"/>
    <property type="match status" value="1"/>
</dbReference>